<dbReference type="InterPro" id="IPR001498">
    <property type="entry name" value="Impact_N"/>
</dbReference>
<dbReference type="InterPro" id="IPR020568">
    <property type="entry name" value="Ribosomal_Su5_D2-typ_SF"/>
</dbReference>
<dbReference type="InterPro" id="IPR023582">
    <property type="entry name" value="Impact"/>
</dbReference>
<comment type="caution">
    <text evidence="3">The sequence shown here is derived from an EMBL/GenBank/DDBJ whole genome shotgun (WGS) entry which is preliminary data.</text>
</comment>
<dbReference type="EMBL" id="VSWD01000013">
    <property type="protein sequence ID" value="KAK3084727.1"/>
    <property type="molecule type" value="Genomic_DNA"/>
</dbReference>
<dbReference type="Pfam" id="PF01205">
    <property type="entry name" value="Impact_N"/>
    <property type="match status" value="1"/>
</dbReference>
<protein>
    <recommendedName>
        <fullName evidence="2">Impact N-terminal domain-containing protein</fullName>
    </recommendedName>
</protein>
<dbReference type="AlphaFoldDB" id="A0AA89BKS3"/>
<proteinExistence type="inferred from homology"/>
<dbReference type="GO" id="GO:0005737">
    <property type="term" value="C:cytoplasm"/>
    <property type="evidence" value="ECO:0007669"/>
    <property type="project" value="TreeGrafter"/>
</dbReference>
<dbReference type="GO" id="GO:0006446">
    <property type="term" value="P:regulation of translational initiation"/>
    <property type="evidence" value="ECO:0007669"/>
    <property type="project" value="TreeGrafter"/>
</dbReference>
<dbReference type="GO" id="GO:0140469">
    <property type="term" value="P:GCN2-mediated signaling"/>
    <property type="evidence" value="ECO:0007669"/>
    <property type="project" value="TreeGrafter"/>
</dbReference>
<dbReference type="Proteomes" id="UP001186944">
    <property type="component" value="Unassembled WGS sequence"/>
</dbReference>
<evidence type="ECO:0000259" key="2">
    <source>
        <dbReference type="Pfam" id="PF01205"/>
    </source>
</evidence>
<organism evidence="3 4">
    <name type="scientific">Pinctada imbricata</name>
    <name type="common">Atlantic pearl-oyster</name>
    <name type="synonym">Pinctada martensii</name>
    <dbReference type="NCBI Taxonomy" id="66713"/>
    <lineage>
        <taxon>Eukaryota</taxon>
        <taxon>Metazoa</taxon>
        <taxon>Spiralia</taxon>
        <taxon>Lophotrochozoa</taxon>
        <taxon>Mollusca</taxon>
        <taxon>Bivalvia</taxon>
        <taxon>Autobranchia</taxon>
        <taxon>Pteriomorphia</taxon>
        <taxon>Pterioida</taxon>
        <taxon>Pterioidea</taxon>
        <taxon>Pteriidae</taxon>
        <taxon>Pinctada</taxon>
    </lineage>
</organism>
<keyword evidence="4" id="KW-1185">Reference proteome</keyword>
<dbReference type="PANTHER" id="PTHR16301">
    <property type="entry name" value="IMPACT-RELATED"/>
    <property type="match status" value="1"/>
</dbReference>
<dbReference type="Gene3D" id="3.30.230.30">
    <property type="entry name" value="Impact, N-terminal domain"/>
    <property type="match status" value="1"/>
</dbReference>
<evidence type="ECO:0000256" key="1">
    <source>
        <dbReference type="ARBA" id="ARBA00007665"/>
    </source>
</evidence>
<dbReference type="PANTHER" id="PTHR16301:SF25">
    <property type="entry name" value="PROTEIN IMPACT"/>
    <property type="match status" value="1"/>
</dbReference>
<comment type="similarity">
    <text evidence="1">Belongs to the IMPACT family.</text>
</comment>
<dbReference type="SUPFAM" id="SSF54211">
    <property type="entry name" value="Ribosomal protein S5 domain 2-like"/>
    <property type="match status" value="1"/>
</dbReference>
<gene>
    <name evidence="3" type="ORF">FSP39_018045</name>
</gene>
<sequence length="400" mass="45972">MNKKNNTGEISSMPSNTHEVTATCLKGIQDSLCTINKRLNKFDDLEKQVSDLKNEICGENGLDGELKYVSEQCQYNADDITELKNENTNLRKEVDLLRSVVIRMDRKLNVMDREITDLRGRSMRDNILVHNFAHSPNEDLSKSVPDAIKSHLGIDAKFVRIHRNGFKRGFGGKPISITGKLEDRNQKDQILAAMKEKKSTGERLPFHITAQEPPQLIEERKKLYEKSNSFRKQNINTRISGKHIILPNGSQYAEEIPLLTNADVLQIPETEHRNLENVRMYTTECEERQGTQTFASGSEVRPIDDVQNLYRKVCILPDSASSDHRILVYRFKDEARKLTENYHDDGEHGAGRRLLQYMRDNEMCNIAVVISKWNGERKIGFERIGVMEYLVCSVYNELED</sequence>
<evidence type="ECO:0000313" key="4">
    <source>
        <dbReference type="Proteomes" id="UP001186944"/>
    </source>
</evidence>
<dbReference type="InterPro" id="IPR036956">
    <property type="entry name" value="Impact_N_sf"/>
</dbReference>
<name>A0AA89BKS3_PINIB</name>
<evidence type="ECO:0000313" key="3">
    <source>
        <dbReference type="EMBL" id="KAK3084727.1"/>
    </source>
</evidence>
<feature type="domain" description="Impact N-terminal" evidence="2">
    <location>
        <begin position="317"/>
        <end position="384"/>
    </location>
</feature>
<accession>A0AA89BKS3</accession>
<reference evidence="3" key="1">
    <citation type="submission" date="2019-08" db="EMBL/GenBank/DDBJ databases">
        <title>The improved chromosome-level genome for the pearl oyster Pinctada fucata martensii using PacBio sequencing and Hi-C.</title>
        <authorList>
            <person name="Zheng Z."/>
        </authorList>
    </citation>
    <scope>NUCLEOTIDE SEQUENCE</scope>
    <source>
        <strain evidence="3">ZZ-2019</strain>
        <tissue evidence="3">Adductor muscle</tissue>
    </source>
</reference>